<feature type="domain" description="TM2" evidence="6">
    <location>
        <begin position="48"/>
        <end position="93"/>
    </location>
</feature>
<gene>
    <name evidence="7" type="ORF">DLD77_06835</name>
</gene>
<evidence type="ECO:0000256" key="2">
    <source>
        <dbReference type="ARBA" id="ARBA00022692"/>
    </source>
</evidence>
<reference evidence="7 8" key="1">
    <citation type="submission" date="2018-05" db="EMBL/GenBank/DDBJ databases">
        <title>Chitinophaga sp. nov., isolated from rhizosphere soil of Alhagi.</title>
        <authorList>
            <person name="Liu Y."/>
        </authorList>
    </citation>
    <scope>NUCLEOTIDE SEQUENCE [LARGE SCALE GENOMIC DNA]</scope>
    <source>
        <strain evidence="7 8">T22</strain>
    </source>
</reference>
<dbReference type="Proteomes" id="UP000246099">
    <property type="component" value="Chromosome"/>
</dbReference>
<comment type="subcellular location">
    <subcellularLocation>
        <location evidence="1">Membrane</location>
        <topology evidence="1">Multi-pass membrane protein</topology>
    </subcellularLocation>
</comment>
<evidence type="ECO:0000256" key="4">
    <source>
        <dbReference type="ARBA" id="ARBA00023136"/>
    </source>
</evidence>
<evidence type="ECO:0000313" key="7">
    <source>
        <dbReference type="EMBL" id="AWO01426.1"/>
    </source>
</evidence>
<accession>A0ABN5LPZ5</accession>
<dbReference type="InterPro" id="IPR007829">
    <property type="entry name" value="TM2"/>
</dbReference>
<keyword evidence="8" id="KW-1185">Reference proteome</keyword>
<dbReference type="Pfam" id="PF05154">
    <property type="entry name" value="TM2"/>
    <property type="match status" value="1"/>
</dbReference>
<evidence type="ECO:0000256" key="3">
    <source>
        <dbReference type="ARBA" id="ARBA00022989"/>
    </source>
</evidence>
<keyword evidence="4 5" id="KW-0472">Membrane</keyword>
<proteinExistence type="predicted"/>
<feature type="transmembrane region" description="Helical" evidence="5">
    <location>
        <begin position="48"/>
        <end position="67"/>
    </location>
</feature>
<dbReference type="RefSeq" id="WP_119077639.1">
    <property type="nucleotide sequence ID" value="NZ_CP029600.1"/>
</dbReference>
<protein>
    <recommendedName>
        <fullName evidence="6">TM2 domain-containing protein</fullName>
    </recommendedName>
</protein>
<organism evidence="7 8">
    <name type="scientific">Chitinophaga alhagiae</name>
    <dbReference type="NCBI Taxonomy" id="2203219"/>
    <lineage>
        <taxon>Bacteria</taxon>
        <taxon>Pseudomonadati</taxon>
        <taxon>Bacteroidota</taxon>
        <taxon>Chitinophagia</taxon>
        <taxon>Chitinophagales</taxon>
        <taxon>Chitinophagaceae</taxon>
        <taxon>Chitinophaga</taxon>
    </lineage>
</organism>
<sequence length="117" mass="13734">MNDFYFAALPGMDHEELVWLEELTKKYDPETRKRFLMLYQNRRKDPQTILITCLLGFVGVNGIHRFLMDQVLWGLLFLFTGGFCLVGTIIDAINYRKLTWEYNKQASMEIAAMLGKF</sequence>
<dbReference type="EMBL" id="CP029600">
    <property type="protein sequence ID" value="AWO01426.1"/>
    <property type="molecule type" value="Genomic_DNA"/>
</dbReference>
<evidence type="ECO:0000313" key="8">
    <source>
        <dbReference type="Proteomes" id="UP000246099"/>
    </source>
</evidence>
<feature type="transmembrane region" description="Helical" evidence="5">
    <location>
        <begin position="73"/>
        <end position="95"/>
    </location>
</feature>
<evidence type="ECO:0000256" key="5">
    <source>
        <dbReference type="SAM" id="Phobius"/>
    </source>
</evidence>
<keyword evidence="2 5" id="KW-0812">Transmembrane</keyword>
<evidence type="ECO:0000256" key="1">
    <source>
        <dbReference type="ARBA" id="ARBA00004141"/>
    </source>
</evidence>
<evidence type="ECO:0000259" key="6">
    <source>
        <dbReference type="Pfam" id="PF05154"/>
    </source>
</evidence>
<keyword evidence="3 5" id="KW-1133">Transmembrane helix</keyword>
<name>A0ABN5LPZ5_9BACT</name>